<sequence>MLVVLSTNPIVSLVFINTVESCEGSLIFGIVDEEFIEKSSSKSVACSTLEPDTVISSLSVVK</sequence>
<reference evidence="1 2" key="2">
    <citation type="submission" date="2018-11" db="EMBL/GenBank/DDBJ databases">
        <authorList>
            <consortium name="Pathogen Informatics"/>
        </authorList>
    </citation>
    <scope>NUCLEOTIDE SEQUENCE [LARGE SCALE GENOMIC DNA]</scope>
    <source>
        <strain evidence="1">Dakar</strain>
        <strain evidence="2">Dakar, Senegal</strain>
    </source>
</reference>
<reference evidence="3" key="1">
    <citation type="submission" date="2016-06" db="UniProtKB">
        <authorList>
            <consortium name="WormBaseParasite"/>
        </authorList>
    </citation>
    <scope>IDENTIFICATION</scope>
</reference>
<evidence type="ECO:0000313" key="2">
    <source>
        <dbReference type="Proteomes" id="UP000279833"/>
    </source>
</evidence>
<keyword evidence="2" id="KW-1185">Reference proteome</keyword>
<proteinExistence type="predicted"/>
<dbReference type="Proteomes" id="UP000279833">
    <property type="component" value="Unassembled WGS sequence"/>
</dbReference>
<accession>A0A183K7N7</accession>
<protein>
    <submittedName>
        <fullName evidence="3">Transposase</fullName>
    </submittedName>
</protein>
<dbReference type="WBParaSite" id="SCUD_0001101601-mRNA-1">
    <property type="protein sequence ID" value="SCUD_0001101601-mRNA-1"/>
    <property type="gene ID" value="SCUD_0001101601"/>
</dbReference>
<gene>
    <name evidence="1" type="ORF">SCUD_LOCUS11018</name>
</gene>
<name>A0A183K7N7_9TREM</name>
<dbReference type="AlphaFoldDB" id="A0A183K7N7"/>
<dbReference type="EMBL" id="UZAK01034126">
    <property type="protein sequence ID" value="VDP42595.1"/>
    <property type="molecule type" value="Genomic_DNA"/>
</dbReference>
<evidence type="ECO:0000313" key="3">
    <source>
        <dbReference type="WBParaSite" id="SCUD_0001101601-mRNA-1"/>
    </source>
</evidence>
<organism evidence="3">
    <name type="scientific">Schistosoma curassoni</name>
    <dbReference type="NCBI Taxonomy" id="6186"/>
    <lineage>
        <taxon>Eukaryota</taxon>
        <taxon>Metazoa</taxon>
        <taxon>Spiralia</taxon>
        <taxon>Lophotrochozoa</taxon>
        <taxon>Platyhelminthes</taxon>
        <taxon>Trematoda</taxon>
        <taxon>Digenea</taxon>
        <taxon>Strigeidida</taxon>
        <taxon>Schistosomatoidea</taxon>
        <taxon>Schistosomatidae</taxon>
        <taxon>Schistosoma</taxon>
    </lineage>
</organism>
<evidence type="ECO:0000313" key="1">
    <source>
        <dbReference type="EMBL" id="VDP42595.1"/>
    </source>
</evidence>